<feature type="transmembrane region" description="Helical" evidence="1">
    <location>
        <begin position="390"/>
        <end position="408"/>
    </location>
</feature>
<dbReference type="HOGENOM" id="CLU_671937_0_0_2"/>
<dbReference type="InterPro" id="IPR007981">
    <property type="entry name" value="Peptidase_A5"/>
</dbReference>
<dbReference type="Proteomes" id="UP000010469">
    <property type="component" value="Chromosome"/>
</dbReference>
<keyword evidence="3" id="KW-1185">Reference proteome</keyword>
<dbReference type="RefSeq" id="WP_015231760.1">
    <property type="nucleotide sequence ID" value="NC_019791.1"/>
</dbReference>
<dbReference type="InParanoid" id="L0A9N8"/>
<dbReference type="KEGG" id="clg:Calag_0071"/>
<evidence type="ECO:0000313" key="2">
    <source>
        <dbReference type="EMBL" id="AFZ69862.1"/>
    </source>
</evidence>
<evidence type="ECO:0000256" key="1">
    <source>
        <dbReference type="SAM" id="Phobius"/>
    </source>
</evidence>
<reference evidence="3" key="1">
    <citation type="submission" date="2012-03" db="EMBL/GenBank/DDBJ databases">
        <title>Complete genome of Caldisphaera lagunensis DSM 15908.</title>
        <authorList>
            <person name="Lucas S."/>
            <person name="Copeland A."/>
            <person name="Lapidus A."/>
            <person name="Glavina del Rio T."/>
            <person name="Dalin E."/>
            <person name="Tice H."/>
            <person name="Bruce D."/>
            <person name="Goodwin L."/>
            <person name="Pitluck S."/>
            <person name="Peters L."/>
            <person name="Mikhailova N."/>
            <person name="Teshima H."/>
            <person name="Kyrpides N."/>
            <person name="Mavromatis K."/>
            <person name="Ivanova N."/>
            <person name="Brettin T."/>
            <person name="Detter J.C."/>
            <person name="Han C."/>
            <person name="Larimer F."/>
            <person name="Land M."/>
            <person name="Hauser L."/>
            <person name="Markowitz V."/>
            <person name="Cheng J.-F."/>
            <person name="Hugenholtz P."/>
            <person name="Woyke T."/>
            <person name="Wu D."/>
            <person name="Spring S."/>
            <person name="Schroeder M."/>
            <person name="Brambilla E."/>
            <person name="Klenk H.-P."/>
            <person name="Eisen J.A."/>
        </authorList>
    </citation>
    <scope>NUCLEOTIDE SEQUENCE [LARGE SCALE GENOMIC DNA]</scope>
    <source>
        <strain evidence="3">DSM 15908 / JCM 11604 / IC-154</strain>
    </source>
</reference>
<keyword evidence="1" id="KW-0812">Transmembrane</keyword>
<proteinExistence type="predicted"/>
<evidence type="ECO:0000313" key="3">
    <source>
        <dbReference type="Proteomes" id="UP000010469"/>
    </source>
</evidence>
<dbReference type="GeneID" id="14211331"/>
<dbReference type="AlphaFoldDB" id="L0A9N8"/>
<dbReference type="EMBL" id="CP003378">
    <property type="protein sequence ID" value="AFZ69862.1"/>
    <property type="molecule type" value="Genomic_DNA"/>
</dbReference>
<keyword evidence="1" id="KW-0472">Membrane</keyword>
<name>L0A9N8_CALLD</name>
<dbReference type="eggNOG" id="arCOG03670">
    <property type="taxonomic scope" value="Archaea"/>
</dbReference>
<protein>
    <submittedName>
        <fullName evidence="2">Thermopsin</fullName>
    </submittedName>
</protein>
<gene>
    <name evidence="2" type="ordered locus">Calag_0071</name>
</gene>
<keyword evidence="1" id="KW-1133">Transmembrane helix</keyword>
<dbReference type="STRING" id="1056495.Calag_0071"/>
<sequence precursor="true">MKKYLIIFIIIMFSFLTLNIAKSTSVGINDNGTIITNNGTFQYGYSTNGLLGIFNFYNGSFYSANPNFINGYSLQLNANVNISLNTTLWVQSISRVIKENNTYKINFLDNVWNVTTSNSSISLINGKGSIYNNYYAYEFPITFTSITPFSIKIYDYIIGNSTYPRFLVYFIFENSTYKTNKILLDNITVNIKSRNPRFLIGNMGGFAPETVNSLYYPFVLQFVICGFSRGSQLFVYKWNSTMQLFYLYNNSWYFIPSAFQDSPNYYAGSVTLESVNQLDGINEHYNNDVIYQTQGMLNQTSLWIPGIKIINNSNNYILIFIPQTLWNVTIKNNHIENFRGNESNITLSHGYYLIKAILVVDNKPILTYMFNLTQINKSSSSYSFPSEIQSLLYLAIFVVILMIFASIIKRIKKYL</sequence>
<organism evidence="2 3">
    <name type="scientific">Caldisphaera lagunensis (strain DSM 15908 / JCM 11604 / ANMR 0165 / IC-154)</name>
    <dbReference type="NCBI Taxonomy" id="1056495"/>
    <lineage>
        <taxon>Archaea</taxon>
        <taxon>Thermoproteota</taxon>
        <taxon>Thermoprotei</taxon>
        <taxon>Acidilobales</taxon>
        <taxon>Caldisphaeraceae</taxon>
        <taxon>Caldisphaera</taxon>
    </lineage>
</organism>
<accession>L0A9N8</accession>
<dbReference type="Pfam" id="PF05317">
    <property type="entry name" value="Thermopsin"/>
    <property type="match status" value="1"/>
</dbReference>